<dbReference type="Pfam" id="PF04187">
    <property type="entry name" value="Cofac_haem_bdg"/>
    <property type="match status" value="1"/>
</dbReference>
<evidence type="ECO:0000313" key="4">
    <source>
        <dbReference type="EMBL" id="TDQ40930.1"/>
    </source>
</evidence>
<reference evidence="4 5" key="1">
    <citation type="submission" date="2019-03" db="EMBL/GenBank/DDBJ databases">
        <title>Genomic Encyclopedia of Type Strains, Phase IV (KMG-IV): sequencing the most valuable type-strain genomes for metagenomic binning, comparative biology and taxonomic classification.</title>
        <authorList>
            <person name="Goeker M."/>
        </authorList>
    </citation>
    <scope>NUCLEOTIDE SEQUENCE [LARGE SCALE GENOMIC DNA]</scope>
    <source>
        <strain evidence="4 5">DSM 19605</strain>
    </source>
</reference>
<dbReference type="CDD" id="cd14727">
    <property type="entry name" value="ChanN-like"/>
    <property type="match status" value="1"/>
</dbReference>
<feature type="domain" description="Haem-binding uptake Tiki superfamily ChaN" evidence="3">
    <location>
        <begin position="48"/>
        <end position="235"/>
    </location>
</feature>
<proteinExistence type="predicted"/>
<dbReference type="InterPro" id="IPR007314">
    <property type="entry name" value="Cofac_haem-bd_dom"/>
</dbReference>
<dbReference type="EMBL" id="SNYL01000014">
    <property type="protein sequence ID" value="TDQ40930.1"/>
    <property type="molecule type" value="Genomic_DNA"/>
</dbReference>
<feature type="region of interest" description="Disordered" evidence="1">
    <location>
        <begin position="260"/>
        <end position="281"/>
    </location>
</feature>
<dbReference type="SUPFAM" id="SSF159501">
    <property type="entry name" value="EreA/ChaN-like"/>
    <property type="match status" value="1"/>
</dbReference>
<keyword evidence="2" id="KW-0732">Signal</keyword>
<dbReference type="Gene3D" id="1.10.8.760">
    <property type="entry name" value="Haem-binding uptake, Tiki superfamily, ChaN, domain 2"/>
    <property type="match status" value="1"/>
</dbReference>
<dbReference type="OrthoDB" id="9795827at2"/>
<evidence type="ECO:0000313" key="5">
    <source>
        <dbReference type="Proteomes" id="UP000295510"/>
    </source>
</evidence>
<evidence type="ECO:0000256" key="1">
    <source>
        <dbReference type="SAM" id="MobiDB-lite"/>
    </source>
</evidence>
<feature type="signal peptide" evidence="2">
    <location>
        <begin position="1"/>
        <end position="25"/>
    </location>
</feature>
<organism evidence="4 5">
    <name type="scientific">Tepidicella xavieri</name>
    <dbReference type="NCBI Taxonomy" id="360241"/>
    <lineage>
        <taxon>Bacteria</taxon>
        <taxon>Pseudomonadati</taxon>
        <taxon>Pseudomonadota</taxon>
        <taxon>Betaproteobacteria</taxon>
        <taxon>Burkholderiales</taxon>
        <taxon>Tepidicella</taxon>
    </lineage>
</organism>
<dbReference type="RefSeq" id="WP_133598559.1">
    <property type="nucleotide sequence ID" value="NZ_SNYL01000014.1"/>
</dbReference>
<protein>
    <submittedName>
        <fullName evidence="4">Putative iron-regulated protein</fullName>
    </submittedName>
</protein>
<comment type="caution">
    <text evidence="4">The sequence shown here is derived from an EMBL/GenBank/DDBJ whole genome shotgun (WGS) entry which is preliminary data.</text>
</comment>
<feature type="chain" id="PRO_5020543637" evidence="2">
    <location>
        <begin position="26"/>
        <end position="301"/>
    </location>
</feature>
<evidence type="ECO:0000259" key="3">
    <source>
        <dbReference type="Pfam" id="PF04187"/>
    </source>
</evidence>
<dbReference type="Gene3D" id="3.40.50.11550">
    <property type="match status" value="1"/>
</dbReference>
<gene>
    <name evidence="4" type="ORF">DFR43_11415</name>
</gene>
<accession>A0A4R6U3G4</accession>
<dbReference type="AlphaFoldDB" id="A0A4R6U3G4"/>
<keyword evidence="5" id="KW-1185">Reference proteome</keyword>
<sequence length="301" mass="31958">MNRYRWWRSCVLHAWLLALAGAAVAMEPSAAQPAAPVVEAAAVAQRLAALLPAQVLILGEQHDAESHQALQAAVVRELAGRGQLRALVLEMAARGHDTAALPPDANAAAARQALAWEAEGWPWERYAPVVMAAVRAGVPVHGGNLPRAALRAAMTDASLDAAVDAAHWPVLQALMHQAHCEWLPASQLPGMARVQIGRDQAMAETVLGLLEPGRVVLLVAGRQHARGDFGVPWHLLRQAPALQGAVRVVDLRTPEADPLVPPGSAWQPDAVWPTPAAPPQDHCAALRQRFQRPEAGSGVAP</sequence>
<dbReference type="Proteomes" id="UP000295510">
    <property type="component" value="Unassembled WGS sequence"/>
</dbReference>
<evidence type="ECO:0000256" key="2">
    <source>
        <dbReference type="SAM" id="SignalP"/>
    </source>
</evidence>
<name>A0A4R6U3G4_9BURK</name>